<dbReference type="OrthoDB" id="1935572at2759"/>
<dbReference type="GO" id="GO:0005737">
    <property type="term" value="C:cytoplasm"/>
    <property type="evidence" value="ECO:0007669"/>
    <property type="project" value="TreeGrafter"/>
</dbReference>
<reference evidence="7" key="2">
    <citation type="submission" date="2025-08" db="UniProtKB">
        <authorList>
            <consortium name="RefSeq"/>
        </authorList>
    </citation>
    <scope>IDENTIFICATION</scope>
    <source>
        <tissue evidence="7">Leaf</tissue>
    </source>
</reference>
<dbReference type="PANTHER" id="PTHR13780">
    <property type="entry name" value="AMP-ACTIVATED PROTEIN KINASE, GAMMA REGULATORY SUBUNIT"/>
    <property type="match status" value="1"/>
</dbReference>
<dbReference type="PROSITE" id="PS51371">
    <property type="entry name" value="CBS"/>
    <property type="match status" value="1"/>
</dbReference>
<keyword evidence="2 3" id="KW-0129">CBS domain</keyword>
<dbReference type="InterPro" id="IPR000644">
    <property type="entry name" value="CBS_dom"/>
</dbReference>
<evidence type="ECO:0000256" key="4">
    <source>
        <dbReference type="SAM" id="MobiDB-lite"/>
    </source>
</evidence>
<name>A0A9W3C625_RAPSA</name>
<dbReference type="KEGG" id="rsz:130497756"/>
<evidence type="ECO:0000313" key="7">
    <source>
        <dbReference type="RefSeq" id="XP_056846858.1"/>
    </source>
</evidence>
<organism evidence="6 7">
    <name type="scientific">Raphanus sativus</name>
    <name type="common">Radish</name>
    <name type="synonym">Raphanus raphanistrum var. sativus</name>
    <dbReference type="NCBI Taxonomy" id="3726"/>
    <lineage>
        <taxon>Eukaryota</taxon>
        <taxon>Viridiplantae</taxon>
        <taxon>Streptophyta</taxon>
        <taxon>Embryophyta</taxon>
        <taxon>Tracheophyta</taxon>
        <taxon>Spermatophyta</taxon>
        <taxon>Magnoliopsida</taxon>
        <taxon>eudicotyledons</taxon>
        <taxon>Gunneridae</taxon>
        <taxon>Pentapetalae</taxon>
        <taxon>rosids</taxon>
        <taxon>malvids</taxon>
        <taxon>Brassicales</taxon>
        <taxon>Brassicaceae</taxon>
        <taxon>Brassiceae</taxon>
        <taxon>Raphanus</taxon>
    </lineage>
</organism>
<protein>
    <submittedName>
        <fullName evidence="7">CBS domain-containing protein CBSX6</fullName>
    </submittedName>
</protein>
<dbReference type="Pfam" id="PF00571">
    <property type="entry name" value="CBS"/>
    <property type="match status" value="1"/>
</dbReference>
<keyword evidence="6" id="KW-1185">Reference proteome</keyword>
<dbReference type="CDD" id="cd02205">
    <property type="entry name" value="CBS_pair_SF"/>
    <property type="match status" value="1"/>
</dbReference>
<evidence type="ECO:0000256" key="3">
    <source>
        <dbReference type="PROSITE-ProRule" id="PRU00703"/>
    </source>
</evidence>
<dbReference type="GeneID" id="130497756"/>
<feature type="region of interest" description="Disordered" evidence="4">
    <location>
        <begin position="164"/>
        <end position="184"/>
    </location>
</feature>
<evidence type="ECO:0000256" key="2">
    <source>
        <dbReference type="ARBA" id="ARBA00023122"/>
    </source>
</evidence>
<dbReference type="GO" id="GO:0005634">
    <property type="term" value="C:nucleus"/>
    <property type="evidence" value="ECO:0007669"/>
    <property type="project" value="TreeGrafter"/>
</dbReference>
<dbReference type="SUPFAM" id="SSF54631">
    <property type="entry name" value="CBS-domain pair"/>
    <property type="match status" value="2"/>
</dbReference>
<reference evidence="6" key="1">
    <citation type="journal article" date="2019" name="Database">
        <title>The radish genome database (RadishGD): an integrated information resource for radish genomics.</title>
        <authorList>
            <person name="Yu H.J."/>
            <person name="Baek S."/>
            <person name="Lee Y.J."/>
            <person name="Cho A."/>
            <person name="Mun J.H."/>
        </authorList>
    </citation>
    <scope>NUCLEOTIDE SEQUENCE [LARGE SCALE GENOMIC DNA]</scope>
    <source>
        <strain evidence="6">cv. WK10039</strain>
    </source>
</reference>
<feature type="compositionally biased region" description="Low complexity" evidence="4">
    <location>
        <begin position="164"/>
        <end position="177"/>
    </location>
</feature>
<dbReference type="RefSeq" id="XP_056846858.1">
    <property type="nucleotide sequence ID" value="XM_056990878.1"/>
</dbReference>
<dbReference type="Proteomes" id="UP000504610">
    <property type="component" value="Chromosome 7"/>
</dbReference>
<gene>
    <name evidence="7" type="primary">LOC130497756</name>
</gene>
<accession>A0A9W3C625</accession>
<evidence type="ECO:0000259" key="5">
    <source>
        <dbReference type="PROSITE" id="PS51371"/>
    </source>
</evidence>
<keyword evidence="1" id="KW-0677">Repeat</keyword>
<dbReference type="InterPro" id="IPR046342">
    <property type="entry name" value="CBS_dom_sf"/>
</dbReference>
<dbReference type="Gene3D" id="3.10.580.10">
    <property type="entry name" value="CBS-domain"/>
    <property type="match status" value="1"/>
</dbReference>
<feature type="domain" description="CBS" evidence="5">
    <location>
        <begin position="354"/>
        <end position="417"/>
    </location>
</feature>
<dbReference type="PANTHER" id="PTHR13780:SF46">
    <property type="entry name" value="CBS DOMAIN-CONTAINING PROTEIN CBSX6"/>
    <property type="match status" value="1"/>
</dbReference>
<dbReference type="InterPro" id="IPR050511">
    <property type="entry name" value="AMPK_gamma/SDS23_families"/>
</dbReference>
<proteinExistence type="predicted"/>
<sequence length="433" mass="47020">MASVFLYHVVGDLTVGKPEMVEFYDTETVESAIRAIGESTECGIPVWRKRSVLPPHPHPHGGVENSEMRQQRFVGILSSLDIVAFLARSECLEEDKAMKIPVSQVVSPNNSLLKQVDPATRLIDALEMMKQGVRRLLVPKSVVWRGMSKRFSILYNGKWLKNSENSGSSSGLSADSNRPATSKASSRDKFCCLSREDVIRFLIGVLGALAPLPLTSISSLGIINVDYNFIEASLPAIEATKRPPCDPSAIAVLEQTEDEKQFKIIGEISASKLWKCDYLAAAWALANLYAGQFVMGVEDNMSSRSFSDFLQTSFVGGGGGDQNGTATTKAKKFSSRSIGFNPTSPTRLSIGRSMYRGRSAPLTCKTSSSLAAVMAQMLSHRATHVWVTEADSDDDILVGVVGYGEILAAVTKQPSAFVPSNRSYEGFGNENQS</sequence>
<evidence type="ECO:0000313" key="6">
    <source>
        <dbReference type="Proteomes" id="UP000504610"/>
    </source>
</evidence>
<evidence type="ECO:0000256" key="1">
    <source>
        <dbReference type="ARBA" id="ARBA00022737"/>
    </source>
</evidence>
<dbReference type="AlphaFoldDB" id="A0A9W3C625"/>